<evidence type="ECO:0000313" key="5">
    <source>
        <dbReference type="Proteomes" id="UP000265040"/>
    </source>
</evidence>
<feature type="domain" description="SUEL-type lectin" evidence="3">
    <location>
        <begin position="110"/>
        <end position="193"/>
    </location>
</feature>
<dbReference type="InParanoid" id="A0A3Q1I3B3"/>
<name>A0A3Q1I3B3_ANATE</name>
<dbReference type="PANTHER" id="PTHR46780">
    <property type="entry name" value="PROTEIN EVA-1"/>
    <property type="match status" value="1"/>
</dbReference>
<protein>
    <recommendedName>
        <fullName evidence="3">SUEL-type lectin domain-containing protein</fullName>
    </recommendedName>
</protein>
<reference evidence="4" key="2">
    <citation type="submission" date="2025-08" db="UniProtKB">
        <authorList>
            <consortium name="Ensembl"/>
        </authorList>
    </citation>
    <scope>IDENTIFICATION</scope>
</reference>
<keyword evidence="5" id="KW-1185">Reference proteome</keyword>
<dbReference type="AlphaFoldDB" id="A0A3Q1I3B3"/>
<sequence>MHKNVCHYLSMCTYCISICCVQGATYGRQSKTVCWTSNMEDENESLTSDKYPRLIKVVFFSSRCDYKSECTVQSSNTLAGDLCLGTHKYLSASYQFSYTSIMFCFRLALCNKYMLLYHSIVNEKTIRIVSAVYGRQEQNVCWSFMQLGTKQTIVIFYRCKYKTTCYIRVNNATMGGDPCPGTYKYLSVTAQCV</sequence>
<dbReference type="Ensembl" id="ENSATET00000014325.2">
    <property type="protein sequence ID" value="ENSATEP00000014099.2"/>
    <property type="gene ID" value="ENSATEG00000009831.2"/>
</dbReference>
<organism evidence="4 5">
    <name type="scientific">Anabas testudineus</name>
    <name type="common">Climbing perch</name>
    <name type="synonym">Anthias testudineus</name>
    <dbReference type="NCBI Taxonomy" id="64144"/>
    <lineage>
        <taxon>Eukaryota</taxon>
        <taxon>Metazoa</taxon>
        <taxon>Chordata</taxon>
        <taxon>Craniata</taxon>
        <taxon>Vertebrata</taxon>
        <taxon>Euteleostomi</taxon>
        <taxon>Actinopterygii</taxon>
        <taxon>Neopterygii</taxon>
        <taxon>Teleostei</taxon>
        <taxon>Neoteleostei</taxon>
        <taxon>Acanthomorphata</taxon>
        <taxon>Anabantaria</taxon>
        <taxon>Anabantiformes</taxon>
        <taxon>Anabantoidei</taxon>
        <taxon>Anabantidae</taxon>
        <taxon>Anabas</taxon>
    </lineage>
</organism>
<reference evidence="4" key="3">
    <citation type="submission" date="2025-09" db="UniProtKB">
        <authorList>
            <consortium name="Ensembl"/>
        </authorList>
    </citation>
    <scope>IDENTIFICATION</scope>
</reference>
<dbReference type="Gene3D" id="2.60.120.740">
    <property type="match status" value="2"/>
</dbReference>
<dbReference type="InterPro" id="IPR043159">
    <property type="entry name" value="Lectin_gal-bd_sf"/>
</dbReference>
<dbReference type="OrthoDB" id="1100386at2759"/>
<evidence type="ECO:0000313" key="4">
    <source>
        <dbReference type="Ensembl" id="ENSATEP00000014099.2"/>
    </source>
</evidence>
<reference evidence="4" key="1">
    <citation type="submission" date="2021-04" db="EMBL/GenBank/DDBJ databases">
        <authorList>
            <consortium name="Wellcome Sanger Institute Data Sharing"/>
        </authorList>
    </citation>
    <scope>NUCLEOTIDE SEQUENCE [LARGE SCALE GENOMIC DNA]</scope>
</reference>
<dbReference type="PROSITE" id="PS50228">
    <property type="entry name" value="SUEL_LECTIN"/>
    <property type="match status" value="1"/>
</dbReference>
<keyword evidence="2" id="KW-0677">Repeat</keyword>
<evidence type="ECO:0000256" key="1">
    <source>
        <dbReference type="ARBA" id="ARBA00022734"/>
    </source>
</evidence>
<proteinExistence type="predicted"/>
<dbReference type="Proteomes" id="UP000265040">
    <property type="component" value="Chromosome 10"/>
</dbReference>
<dbReference type="InterPro" id="IPR000922">
    <property type="entry name" value="Lectin_gal-bd_dom"/>
</dbReference>
<evidence type="ECO:0000259" key="3">
    <source>
        <dbReference type="PROSITE" id="PS50228"/>
    </source>
</evidence>
<accession>A0A3Q1I3B3</accession>
<dbReference type="Pfam" id="PF02140">
    <property type="entry name" value="SUEL_Lectin"/>
    <property type="match status" value="2"/>
</dbReference>
<keyword evidence="1" id="KW-0430">Lectin</keyword>
<dbReference type="GO" id="GO:0030246">
    <property type="term" value="F:carbohydrate binding"/>
    <property type="evidence" value="ECO:0007669"/>
    <property type="project" value="UniProtKB-KW"/>
</dbReference>
<evidence type="ECO:0000256" key="2">
    <source>
        <dbReference type="ARBA" id="ARBA00022737"/>
    </source>
</evidence>
<dbReference type="STRING" id="64144.ENSATEP00000014099"/>